<dbReference type="EMBL" id="FQZH01000001">
    <property type="protein sequence ID" value="SHI76005.1"/>
    <property type="molecule type" value="Genomic_DNA"/>
</dbReference>
<dbReference type="AlphaFoldDB" id="A0A1M6DS55"/>
<feature type="signal peptide" evidence="1">
    <location>
        <begin position="1"/>
        <end position="18"/>
    </location>
</feature>
<gene>
    <name evidence="2" type="ORF">SAMN05444337_0726</name>
</gene>
<evidence type="ECO:0000313" key="3">
    <source>
        <dbReference type="Proteomes" id="UP000184232"/>
    </source>
</evidence>
<dbReference type="STRING" id="683124.SAMN05444337_0726"/>
<organism evidence="2 3">
    <name type="scientific">Flavobacterium haoranii</name>
    <dbReference type="NCBI Taxonomy" id="683124"/>
    <lineage>
        <taxon>Bacteria</taxon>
        <taxon>Pseudomonadati</taxon>
        <taxon>Bacteroidota</taxon>
        <taxon>Flavobacteriia</taxon>
        <taxon>Flavobacteriales</taxon>
        <taxon>Flavobacteriaceae</taxon>
        <taxon>Flavobacterium</taxon>
    </lineage>
</organism>
<evidence type="ECO:0008006" key="4">
    <source>
        <dbReference type="Google" id="ProtNLM"/>
    </source>
</evidence>
<keyword evidence="3" id="KW-1185">Reference proteome</keyword>
<sequence length="93" mass="10782">MKKLLLILALILGMVSFANTGKTKEVEKNALYTLVEKDETGKILNTTQFKTKEELLTYCYDSVTSWYAYTTYDNMGQPWDVYYTTTVRRCITV</sequence>
<keyword evidence="1" id="KW-0732">Signal</keyword>
<dbReference type="Proteomes" id="UP000184232">
    <property type="component" value="Unassembled WGS sequence"/>
</dbReference>
<dbReference type="RefSeq" id="WP_072781807.1">
    <property type="nucleotide sequence ID" value="NZ_CP045292.1"/>
</dbReference>
<reference evidence="2 3" key="1">
    <citation type="submission" date="2016-11" db="EMBL/GenBank/DDBJ databases">
        <authorList>
            <person name="Jaros S."/>
            <person name="Januszkiewicz K."/>
            <person name="Wedrychowicz H."/>
        </authorList>
    </citation>
    <scope>NUCLEOTIDE SEQUENCE [LARGE SCALE GENOMIC DNA]</scope>
    <source>
        <strain evidence="2 3">DSM 22807</strain>
    </source>
</reference>
<feature type="chain" id="PRO_5013019841" description="YD repeat-containing protein" evidence="1">
    <location>
        <begin position="19"/>
        <end position="93"/>
    </location>
</feature>
<evidence type="ECO:0000256" key="1">
    <source>
        <dbReference type="SAM" id="SignalP"/>
    </source>
</evidence>
<accession>A0A1M6DS55</accession>
<protein>
    <recommendedName>
        <fullName evidence="4">YD repeat-containing protein</fullName>
    </recommendedName>
</protein>
<evidence type="ECO:0000313" key="2">
    <source>
        <dbReference type="EMBL" id="SHI76005.1"/>
    </source>
</evidence>
<name>A0A1M6DS55_9FLAO</name>
<proteinExistence type="predicted"/>